<reference evidence="1" key="1">
    <citation type="submission" date="2017-10" db="EMBL/GenBank/DDBJ databases">
        <title>Genome sequence of cellulolytic Lachnospiraceae bacterium XHS1971 isolated from hotspring sediment.</title>
        <authorList>
            <person name="Vasudevan G."/>
            <person name="Joshi A.J."/>
            <person name="Hivarkar S."/>
            <person name="Lanjekar V.B."/>
            <person name="Dhakephalkar P.K."/>
            <person name="Dagar S."/>
        </authorList>
    </citation>
    <scope>NUCLEOTIDE SEQUENCE</scope>
    <source>
        <strain evidence="1">XHS1971</strain>
    </source>
</reference>
<accession>A0AC61DGQ0</accession>
<gene>
    <name evidence="1" type="ORF">CS063_01190</name>
</gene>
<keyword evidence="2" id="KW-1185">Reference proteome</keyword>
<organism evidence="1 2">
    <name type="scientific">Sporanaerobium hydrogeniformans</name>
    <dbReference type="NCBI Taxonomy" id="3072179"/>
    <lineage>
        <taxon>Bacteria</taxon>
        <taxon>Bacillati</taxon>
        <taxon>Bacillota</taxon>
        <taxon>Clostridia</taxon>
        <taxon>Lachnospirales</taxon>
        <taxon>Lachnospiraceae</taxon>
        <taxon>Sporanaerobium</taxon>
    </lineage>
</organism>
<protein>
    <submittedName>
        <fullName evidence="1">Ethanolamine utilization protein EutN</fullName>
    </submittedName>
</protein>
<dbReference type="EMBL" id="PEDL01000001">
    <property type="protein sequence ID" value="PHV72123.1"/>
    <property type="molecule type" value="Genomic_DNA"/>
</dbReference>
<dbReference type="Proteomes" id="UP000224460">
    <property type="component" value="Unassembled WGS sequence"/>
</dbReference>
<evidence type="ECO:0000313" key="1">
    <source>
        <dbReference type="EMBL" id="PHV72123.1"/>
    </source>
</evidence>
<evidence type="ECO:0000313" key="2">
    <source>
        <dbReference type="Proteomes" id="UP000224460"/>
    </source>
</evidence>
<comment type="caution">
    <text evidence="1">The sequence shown here is derived from an EMBL/GenBank/DDBJ whole genome shotgun (WGS) entry which is preliminary data.</text>
</comment>
<sequence>MTIAKVIGSIVSTRKHQALVGNKFLLVETLELVDQNKKRFIAIDTVGAGVGEIVLITTGSGARCSIDNSNAPVDAAIVGIVDDENHLE</sequence>
<proteinExistence type="predicted"/>
<name>A0AC61DGQ0_9FIRM</name>